<dbReference type="SUPFAM" id="SSF53187">
    <property type="entry name" value="Zn-dependent exopeptidases"/>
    <property type="match status" value="1"/>
</dbReference>
<evidence type="ECO:0000313" key="10">
    <source>
        <dbReference type="EMBL" id="RDW86034.1"/>
    </source>
</evidence>
<dbReference type="SUPFAM" id="SSF55031">
    <property type="entry name" value="Bacterial exopeptidase dimerisation domain"/>
    <property type="match status" value="1"/>
</dbReference>
<dbReference type="Pfam" id="PF01546">
    <property type="entry name" value="Peptidase_M20"/>
    <property type="match status" value="1"/>
</dbReference>
<name>A0A3D8SIM5_9HELO</name>
<evidence type="ECO:0000256" key="8">
    <source>
        <dbReference type="SAM" id="Phobius"/>
    </source>
</evidence>
<keyword evidence="8" id="KW-0812">Transmembrane</keyword>
<dbReference type="InterPro" id="IPR047177">
    <property type="entry name" value="Pept_M20A"/>
</dbReference>
<feature type="active site" description="Proton acceptor" evidence="6">
    <location>
        <position position="240"/>
    </location>
</feature>
<keyword evidence="8" id="KW-1133">Transmembrane helix</keyword>
<dbReference type="CDD" id="cd05674">
    <property type="entry name" value="M20_yscS"/>
    <property type="match status" value="1"/>
</dbReference>
<keyword evidence="4" id="KW-0378">Hydrolase</keyword>
<feature type="active site" evidence="6">
    <location>
        <position position="173"/>
    </location>
</feature>
<evidence type="ECO:0000256" key="1">
    <source>
        <dbReference type="ARBA" id="ARBA00006247"/>
    </source>
</evidence>
<dbReference type="PIRSF" id="PIRSF037217">
    <property type="entry name" value="Carboxypeptidase_S"/>
    <property type="match status" value="1"/>
</dbReference>
<dbReference type="GO" id="GO:0051603">
    <property type="term" value="P:proteolysis involved in protein catabolic process"/>
    <property type="evidence" value="ECO:0007669"/>
    <property type="project" value="TreeGrafter"/>
</dbReference>
<dbReference type="PANTHER" id="PTHR45962:SF1">
    <property type="entry name" value="N-FATTY-ACYL-AMINO ACID SYNTHASE_HYDROLASE PM20D1"/>
    <property type="match status" value="1"/>
</dbReference>
<keyword evidence="2" id="KW-0645">Protease</keyword>
<dbReference type="EMBL" id="PDLN01000005">
    <property type="protein sequence ID" value="RDW86034.1"/>
    <property type="molecule type" value="Genomic_DNA"/>
</dbReference>
<dbReference type="Gene3D" id="3.30.70.360">
    <property type="match status" value="1"/>
</dbReference>
<feature type="binding site" evidence="7">
    <location>
        <position position="241"/>
    </location>
    <ligand>
        <name>Zn(2+)</name>
        <dbReference type="ChEBI" id="CHEBI:29105"/>
        <label>1</label>
    </ligand>
</feature>
<sequence length="576" mass="63215">MDFEKLPLMQPVQARDKASKSPRPKILCGVLPLMSVILLWIYIFSSLYRGDKPPPSLSLKAQCPQVDPLLPTFKTQALSTMEDYIDSAKFRNETIARMAGAIQIPTESYDDLGPVGEDKRWDTMYDLAAYLEKTFPLVYSTLELEMVNTHGLLYTWKGTDEKLKPTVLMAHQDVVPVAEATIDQWTHPPYSGYYDGHHIWGRGASDCKNTLIGILEAVELLVDAGFKPKRTLILSFGFDEEASGFEGAGHLAPVILERYGNNGIGIIIDEGGGLAEAWGSLFAVPAVGEKGYADVEVIVRMPGGHSSIPPPHNGIGVMSEFITMVEGNLYKPHFHAENPFLQMLRCGAAHGPEFPPEWKKLLGLQKDSNSFEKESLANAVAESSDLLKYLLTTSVAVDIIGGGVKSNALPERTTALINHRINVGDHASDIKKHLTVLASKIADKYNLTLHAFNGEDETPSSITLSSSKAELEPAPVSPTTIDSLTPYWVVSGTTRALYGKQTFMSPGVMTGNTDTRYYWNTTTHIFRYGPGYDADDVGLGGGGVHTVDENVSVLNHVRNVKWYTLFIRNIDEAELA</sequence>
<dbReference type="PROSITE" id="PS00759">
    <property type="entry name" value="ARGE_DAPE_CPG2_2"/>
    <property type="match status" value="1"/>
</dbReference>
<proteinExistence type="inferred from homology"/>
<evidence type="ECO:0000256" key="5">
    <source>
        <dbReference type="ARBA" id="ARBA00022833"/>
    </source>
</evidence>
<dbReference type="GO" id="GO:0000328">
    <property type="term" value="C:fungal-type vacuole lumen"/>
    <property type="evidence" value="ECO:0007669"/>
    <property type="project" value="TreeGrafter"/>
</dbReference>
<dbReference type="Pfam" id="PF07687">
    <property type="entry name" value="M20_dimer"/>
    <property type="match status" value="1"/>
</dbReference>
<dbReference type="InterPro" id="IPR001261">
    <property type="entry name" value="ArgE/DapE_CS"/>
</dbReference>
<feature type="binding site" evidence="7">
    <location>
        <position position="171"/>
    </location>
    <ligand>
        <name>Zn(2+)</name>
        <dbReference type="ChEBI" id="CHEBI:29105"/>
        <label>2</label>
    </ligand>
</feature>
<dbReference type="FunFam" id="3.40.630.10:FF:000027">
    <property type="entry name" value="N-fatty-acyl-amino acid synthase/hydrolase PM20D1"/>
    <property type="match status" value="1"/>
</dbReference>
<dbReference type="InterPro" id="IPR017141">
    <property type="entry name" value="Pept_M20_carboxypep"/>
</dbReference>
<dbReference type="PANTHER" id="PTHR45962">
    <property type="entry name" value="N-FATTY-ACYL-AMINO ACID SYNTHASE/HYDROLASE PM20D1"/>
    <property type="match status" value="1"/>
</dbReference>
<dbReference type="GO" id="GO:0004181">
    <property type="term" value="F:metallocarboxypeptidase activity"/>
    <property type="evidence" value="ECO:0007669"/>
    <property type="project" value="InterPro"/>
</dbReference>
<accession>A0A3D8SIM5</accession>
<evidence type="ECO:0000256" key="6">
    <source>
        <dbReference type="PIRSR" id="PIRSR037217-1"/>
    </source>
</evidence>
<evidence type="ECO:0000256" key="2">
    <source>
        <dbReference type="ARBA" id="ARBA00022670"/>
    </source>
</evidence>
<dbReference type="InterPro" id="IPR036264">
    <property type="entry name" value="Bact_exopeptidase_dim_dom"/>
</dbReference>
<evidence type="ECO:0000256" key="3">
    <source>
        <dbReference type="ARBA" id="ARBA00022723"/>
    </source>
</evidence>
<reference evidence="10 11" key="1">
    <citation type="journal article" date="2018" name="IMA Fungus">
        <title>IMA Genome-F 9: Draft genome sequence of Annulohypoxylon stygium, Aspergillus mulundensis, Berkeleyomyces basicola (syn. Thielaviopsis basicola), Ceratocystis smalleyi, two Cercospora beticola strains, Coleophoma cylindrospora, Fusarium fracticaudum, Phialophora cf. hyalina, and Morchella septimelata.</title>
        <authorList>
            <person name="Wingfield B.D."/>
            <person name="Bills G.F."/>
            <person name="Dong Y."/>
            <person name="Huang W."/>
            <person name="Nel W.J."/>
            <person name="Swalarsk-Parry B.S."/>
            <person name="Vaghefi N."/>
            <person name="Wilken P.M."/>
            <person name="An Z."/>
            <person name="de Beer Z.W."/>
            <person name="De Vos L."/>
            <person name="Chen L."/>
            <person name="Duong T.A."/>
            <person name="Gao Y."/>
            <person name="Hammerbacher A."/>
            <person name="Kikkert J.R."/>
            <person name="Li Y."/>
            <person name="Li H."/>
            <person name="Li K."/>
            <person name="Li Q."/>
            <person name="Liu X."/>
            <person name="Ma X."/>
            <person name="Naidoo K."/>
            <person name="Pethybridge S.J."/>
            <person name="Sun J."/>
            <person name="Steenkamp E.T."/>
            <person name="van der Nest M.A."/>
            <person name="van Wyk S."/>
            <person name="Wingfield M.J."/>
            <person name="Xiong C."/>
            <person name="Yue Q."/>
            <person name="Zhang X."/>
        </authorList>
    </citation>
    <scope>NUCLEOTIDE SEQUENCE [LARGE SCALE GENOMIC DNA]</scope>
    <source>
        <strain evidence="10 11">BP5796</strain>
    </source>
</reference>
<keyword evidence="11" id="KW-1185">Reference proteome</keyword>
<dbReference type="Gene3D" id="3.40.630.10">
    <property type="entry name" value="Zn peptidases"/>
    <property type="match status" value="1"/>
</dbReference>
<evidence type="ECO:0000313" key="11">
    <source>
        <dbReference type="Proteomes" id="UP000256328"/>
    </source>
</evidence>
<dbReference type="AlphaFoldDB" id="A0A3D8SIM5"/>
<keyword evidence="10" id="KW-0121">Carboxypeptidase</keyword>
<comment type="similarity">
    <text evidence="1">Belongs to the peptidase M20A family.</text>
</comment>
<keyword evidence="8" id="KW-0472">Membrane</keyword>
<protein>
    <submittedName>
        <fullName evidence="10">Putative carboxypeptidase s protein</fullName>
    </submittedName>
</protein>
<dbReference type="GO" id="GO:0046872">
    <property type="term" value="F:metal ion binding"/>
    <property type="evidence" value="ECO:0007669"/>
    <property type="project" value="UniProtKB-KW"/>
</dbReference>
<keyword evidence="3 7" id="KW-0479">Metal-binding</keyword>
<dbReference type="OrthoDB" id="3064516at2759"/>
<evidence type="ECO:0000256" key="7">
    <source>
        <dbReference type="PIRSR" id="PIRSR037217-2"/>
    </source>
</evidence>
<evidence type="ECO:0000256" key="4">
    <source>
        <dbReference type="ARBA" id="ARBA00022801"/>
    </source>
</evidence>
<feature type="binding site" evidence="7">
    <location>
        <position position="206"/>
    </location>
    <ligand>
        <name>Zn(2+)</name>
        <dbReference type="ChEBI" id="CHEBI:29105"/>
        <label>2</label>
    </ligand>
</feature>
<gene>
    <name evidence="10" type="ORF">BP5796_04359</name>
</gene>
<comment type="caution">
    <text evidence="10">The sequence shown here is derived from an EMBL/GenBank/DDBJ whole genome shotgun (WGS) entry which is preliminary data.</text>
</comment>
<dbReference type="InterPro" id="IPR011650">
    <property type="entry name" value="Peptidase_M20_dimer"/>
</dbReference>
<keyword evidence="5 7" id="KW-0862">Zinc</keyword>
<feature type="domain" description="Peptidase M20 dimerisation" evidence="9">
    <location>
        <begin position="287"/>
        <end position="445"/>
    </location>
</feature>
<evidence type="ECO:0000259" key="9">
    <source>
        <dbReference type="Pfam" id="PF07687"/>
    </source>
</evidence>
<organism evidence="10 11">
    <name type="scientific">Coleophoma crateriformis</name>
    <dbReference type="NCBI Taxonomy" id="565419"/>
    <lineage>
        <taxon>Eukaryota</taxon>
        <taxon>Fungi</taxon>
        <taxon>Dikarya</taxon>
        <taxon>Ascomycota</taxon>
        <taxon>Pezizomycotina</taxon>
        <taxon>Leotiomycetes</taxon>
        <taxon>Helotiales</taxon>
        <taxon>Dermateaceae</taxon>
        <taxon>Coleophoma</taxon>
    </lineage>
</organism>
<feature type="binding site" evidence="7">
    <location>
        <position position="269"/>
    </location>
    <ligand>
        <name>Zn(2+)</name>
        <dbReference type="ChEBI" id="CHEBI:29105"/>
        <label>2</label>
    </ligand>
</feature>
<feature type="binding site" evidence="7">
    <location>
        <position position="206"/>
    </location>
    <ligand>
        <name>Zn(2+)</name>
        <dbReference type="ChEBI" id="CHEBI:29105"/>
        <label>1</label>
    </ligand>
</feature>
<dbReference type="Proteomes" id="UP000256328">
    <property type="component" value="Unassembled WGS sequence"/>
</dbReference>
<dbReference type="InterPro" id="IPR002933">
    <property type="entry name" value="Peptidase_M20"/>
</dbReference>
<feature type="binding site" evidence="7">
    <location>
        <position position="545"/>
    </location>
    <ligand>
        <name>Zn(2+)</name>
        <dbReference type="ChEBI" id="CHEBI:29105"/>
        <label>1</label>
    </ligand>
</feature>
<feature type="transmembrane region" description="Helical" evidence="8">
    <location>
        <begin position="26"/>
        <end position="48"/>
    </location>
</feature>